<dbReference type="EMBL" id="JAACJJ010000028">
    <property type="protein sequence ID" value="KAF5321294.1"/>
    <property type="molecule type" value="Genomic_DNA"/>
</dbReference>
<dbReference type="GO" id="GO:0000176">
    <property type="term" value="C:nuclear exosome (RNase complex)"/>
    <property type="evidence" value="ECO:0007669"/>
    <property type="project" value="UniProtKB-ARBA"/>
</dbReference>
<accession>A0A8H5BDN1</accession>
<evidence type="ECO:0000256" key="1">
    <source>
        <dbReference type="SAM" id="MobiDB-lite"/>
    </source>
</evidence>
<evidence type="ECO:0000313" key="3">
    <source>
        <dbReference type="Proteomes" id="UP000567179"/>
    </source>
</evidence>
<gene>
    <name evidence="2" type="ORF">D9619_000195</name>
</gene>
<dbReference type="AlphaFoldDB" id="A0A8H5BDN1"/>
<dbReference type="InterPro" id="IPR020568">
    <property type="entry name" value="Ribosomal_Su5_D2-typ_SF"/>
</dbReference>
<keyword evidence="3" id="KW-1185">Reference proteome</keyword>
<dbReference type="OrthoDB" id="45882at2759"/>
<dbReference type="InterPro" id="IPR027408">
    <property type="entry name" value="PNPase/RNase_PH_dom_sf"/>
</dbReference>
<dbReference type="Proteomes" id="UP000567179">
    <property type="component" value="Unassembled WGS sequence"/>
</dbReference>
<sequence>MATVAPSILAPSNSDPNSAALAGLSQEESDALKAAVFQRLHPRAYLERFVAENVRPDGRAFEEFRGLSVNVGE</sequence>
<dbReference type="Gene3D" id="3.30.230.70">
    <property type="entry name" value="GHMP Kinase, N-terminal domain"/>
    <property type="match status" value="1"/>
</dbReference>
<protein>
    <submittedName>
        <fullName evidence="2">Uncharacterized protein</fullName>
    </submittedName>
</protein>
<evidence type="ECO:0000313" key="2">
    <source>
        <dbReference type="EMBL" id="KAF5321294.1"/>
    </source>
</evidence>
<feature type="region of interest" description="Disordered" evidence="1">
    <location>
        <begin position="1"/>
        <end position="22"/>
    </location>
</feature>
<comment type="caution">
    <text evidence="2">The sequence shown here is derived from an EMBL/GenBank/DDBJ whole genome shotgun (WGS) entry which is preliminary data.</text>
</comment>
<dbReference type="SUPFAM" id="SSF54211">
    <property type="entry name" value="Ribosomal protein S5 domain 2-like"/>
    <property type="match status" value="1"/>
</dbReference>
<proteinExistence type="predicted"/>
<reference evidence="2 3" key="1">
    <citation type="journal article" date="2020" name="ISME J.">
        <title>Uncovering the hidden diversity of litter-decomposition mechanisms in mushroom-forming fungi.</title>
        <authorList>
            <person name="Floudas D."/>
            <person name="Bentzer J."/>
            <person name="Ahren D."/>
            <person name="Johansson T."/>
            <person name="Persson P."/>
            <person name="Tunlid A."/>
        </authorList>
    </citation>
    <scope>NUCLEOTIDE SEQUENCE [LARGE SCALE GENOMIC DNA]</scope>
    <source>
        <strain evidence="2 3">CBS 101986</strain>
    </source>
</reference>
<name>A0A8H5BDN1_9AGAR</name>
<organism evidence="2 3">
    <name type="scientific">Psilocybe cf. subviscida</name>
    <dbReference type="NCBI Taxonomy" id="2480587"/>
    <lineage>
        <taxon>Eukaryota</taxon>
        <taxon>Fungi</taxon>
        <taxon>Dikarya</taxon>
        <taxon>Basidiomycota</taxon>
        <taxon>Agaricomycotina</taxon>
        <taxon>Agaricomycetes</taxon>
        <taxon>Agaricomycetidae</taxon>
        <taxon>Agaricales</taxon>
        <taxon>Agaricineae</taxon>
        <taxon>Strophariaceae</taxon>
        <taxon>Psilocybe</taxon>
    </lineage>
</organism>